<keyword evidence="5" id="KW-0874">Quinone</keyword>
<dbReference type="Proteomes" id="UP000287171">
    <property type="component" value="Unassembled WGS sequence"/>
</dbReference>
<comment type="caution">
    <text evidence="7">The sequence shown here is derived from an EMBL/GenBank/DDBJ whole genome shotgun (WGS) entry which is preliminary data.</text>
</comment>
<dbReference type="Pfam" id="PF00146">
    <property type="entry name" value="NADHdh"/>
    <property type="match status" value="1"/>
</dbReference>
<comment type="similarity">
    <text evidence="5 6">Belongs to the complex I subunit 1 family.</text>
</comment>
<evidence type="ECO:0000256" key="4">
    <source>
        <dbReference type="ARBA" id="ARBA00023136"/>
    </source>
</evidence>
<protein>
    <recommendedName>
        <fullName evidence="5">NADH-quinone oxidoreductase subunit H</fullName>
        <ecNumber evidence="5">7.1.1.-</ecNumber>
    </recommendedName>
    <alternativeName>
        <fullName evidence="5">NADH dehydrogenase I subunit H</fullName>
    </alternativeName>
    <alternativeName>
        <fullName evidence="5">NDH-1 subunit H</fullName>
    </alternativeName>
</protein>
<feature type="transmembrane region" description="Helical" evidence="5">
    <location>
        <begin position="334"/>
        <end position="354"/>
    </location>
</feature>
<evidence type="ECO:0000256" key="1">
    <source>
        <dbReference type="ARBA" id="ARBA00004141"/>
    </source>
</evidence>
<feature type="transmembrane region" description="Helical" evidence="5">
    <location>
        <begin position="171"/>
        <end position="191"/>
    </location>
</feature>
<comment type="subunit">
    <text evidence="5">NDH-1 is composed of 14 different subunits. Subunits NuoA, H, J, K, L, M, N constitute the membrane sector of the complex.</text>
</comment>
<dbReference type="PANTHER" id="PTHR11432:SF3">
    <property type="entry name" value="NADH-UBIQUINONE OXIDOREDUCTASE CHAIN 1"/>
    <property type="match status" value="1"/>
</dbReference>
<keyword evidence="2 5" id="KW-0812">Transmembrane</keyword>
<feature type="transmembrane region" description="Helical" evidence="5">
    <location>
        <begin position="131"/>
        <end position="150"/>
    </location>
</feature>
<evidence type="ECO:0000256" key="6">
    <source>
        <dbReference type="RuleBase" id="RU000471"/>
    </source>
</evidence>
<feature type="transmembrane region" description="Helical" evidence="5">
    <location>
        <begin position="293"/>
        <end position="314"/>
    </location>
</feature>
<dbReference type="HAMAP" id="MF_01350">
    <property type="entry name" value="NDH1_NuoH"/>
    <property type="match status" value="1"/>
</dbReference>
<feature type="transmembrane region" description="Helical" evidence="5">
    <location>
        <begin position="94"/>
        <end position="119"/>
    </location>
</feature>
<sequence>MIFGSVFAEAGGAQLLRGVFSLQFAQFLVALVFAILFPVTSAAVLNFAERKVMAWMQDRVGPIHTGPKGSLQLLADIGKMLLKEDVHPAASDRLVFLLAPAVFVAPMIATFAVLPFSPFLGLPGTALEVGILYYVAMSSLDVVGVVMAGWGSNNKYALIGGLRSAAQMISYELPLMLSLIGVIMLTSMLAGTPGYPGQSGLGTISVKEIISFQSVADWPGKGLAFWDFVFKGNTPWTWFLWVQPLMLLIYYICGLAETNRAPFDLPEAESELVAGYLTEYSGLRWAMFFLGEYGNMTVVSAIATSLFLGGWAGPGVGYLTASDMAWGWQVLGNLLGLGYFVTKVYLLSVVFIWIRATLPRLRSDQLMQFAWLLLLPITLGNILATGFLSLLANAFRLSTFPFLLGLGVLNWVALLGFLWLVGRVTRITTRKAQAPAFQAHLRLRRVPPRVDEAAS</sequence>
<feature type="transmembrane region" description="Helical" evidence="5">
    <location>
        <begin position="400"/>
        <end position="421"/>
    </location>
</feature>
<keyword evidence="8" id="KW-1185">Reference proteome</keyword>
<dbReference type="OrthoDB" id="9803734at2"/>
<evidence type="ECO:0000313" key="7">
    <source>
        <dbReference type="EMBL" id="GCE29494.1"/>
    </source>
</evidence>
<feature type="transmembrane region" description="Helical" evidence="5">
    <location>
        <begin position="236"/>
        <end position="253"/>
    </location>
</feature>
<dbReference type="InterPro" id="IPR018086">
    <property type="entry name" value="NADH_UbQ_OxRdtase_su1_CS"/>
</dbReference>
<dbReference type="PANTHER" id="PTHR11432">
    <property type="entry name" value="NADH DEHYDROGENASE SUBUNIT 1"/>
    <property type="match status" value="1"/>
</dbReference>
<dbReference type="EMBL" id="BIFT01000002">
    <property type="protein sequence ID" value="GCE29494.1"/>
    <property type="molecule type" value="Genomic_DNA"/>
</dbReference>
<evidence type="ECO:0000256" key="3">
    <source>
        <dbReference type="ARBA" id="ARBA00022989"/>
    </source>
</evidence>
<evidence type="ECO:0000313" key="8">
    <source>
        <dbReference type="Proteomes" id="UP000287171"/>
    </source>
</evidence>
<comment type="subcellular location">
    <subcellularLocation>
        <location evidence="5 6">Cell membrane</location>
        <topology evidence="5 6">Multi-pass membrane protein</topology>
    </subcellularLocation>
    <subcellularLocation>
        <location evidence="1">Membrane</location>
        <topology evidence="1">Multi-pass membrane protein</topology>
    </subcellularLocation>
</comment>
<dbReference type="GO" id="GO:0003954">
    <property type="term" value="F:NADH dehydrogenase activity"/>
    <property type="evidence" value="ECO:0007669"/>
    <property type="project" value="TreeGrafter"/>
</dbReference>
<dbReference type="PROSITE" id="PS00668">
    <property type="entry name" value="COMPLEX1_ND1_2"/>
    <property type="match status" value="1"/>
</dbReference>
<dbReference type="GO" id="GO:0016655">
    <property type="term" value="F:oxidoreductase activity, acting on NAD(P)H, quinone or similar compound as acceptor"/>
    <property type="evidence" value="ECO:0007669"/>
    <property type="project" value="UniProtKB-UniRule"/>
</dbReference>
<keyword evidence="5" id="KW-1278">Translocase</keyword>
<gene>
    <name evidence="7" type="primary">nuoH_2</name>
    <name evidence="5" type="synonym">nuoH</name>
    <name evidence="7" type="ORF">KDA_49780</name>
</gene>
<evidence type="ECO:0000256" key="5">
    <source>
        <dbReference type="HAMAP-Rule" id="MF_01350"/>
    </source>
</evidence>
<comment type="function">
    <text evidence="5">NDH-1 shuttles electrons from NADH, via FMN and iron-sulfur (Fe-S) centers, to quinones in the respiratory chain. The immediate electron acceptor for the enzyme in this species is believed to be ubiquinone. Couples the redox reaction to proton translocation (for every two electrons transferred, four hydrogen ions are translocated across the cytoplasmic membrane), and thus conserves the redox energy in a proton gradient. This subunit may bind ubiquinone.</text>
</comment>
<keyword evidence="5 6" id="KW-0520">NAD</keyword>
<keyword evidence="5" id="KW-1003">Cell membrane</keyword>
<comment type="catalytic activity">
    <reaction evidence="5">
        <text>a quinone + NADH + 5 H(+)(in) = a quinol + NAD(+) + 4 H(+)(out)</text>
        <dbReference type="Rhea" id="RHEA:57888"/>
        <dbReference type="ChEBI" id="CHEBI:15378"/>
        <dbReference type="ChEBI" id="CHEBI:24646"/>
        <dbReference type="ChEBI" id="CHEBI:57540"/>
        <dbReference type="ChEBI" id="CHEBI:57945"/>
        <dbReference type="ChEBI" id="CHEBI:132124"/>
    </reaction>
</comment>
<dbReference type="GO" id="GO:0048038">
    <property type="term" value="F:quinone binding"/>
    <property type="evidence" value="ECO:0007669"/>
    <property type="project" value="UniProtKB-KW"/>
</dbReference>
<feature type="transmembrane region" description="Helical" evidence="5">
    <location>
        <begin position="24"/>
        <end position="48"/>
    </location>
</feature>
<proteinExistence type="inferred from homology"/>
<name>A0A402BDP4_9CHLR</name>
<keyword evidence="3 5" id="KW-1133">Transmembrane helix</keyword>
<dbReference type="RefSeq" id="WP_126629746.1">
    <property type="nucleotide sequence ID" value="NZ_BIFT01000002.1"/>
</dbReference>
<dbReference type="AlphaFoldDB" id="A0A402BDP4"/>
<keyword evidence="4 5" id="KW-0472">Membrane</keyword>
<dbReference type="EC" id="7.1.1.-" evidence="5"/>
<organism evidence="7 8">
    <name type="scientific">Dictyobacter alpinus</name>
    <dbReference type="NCBI Taxonomy" id="2014873"/>
    <lineage>
        <taxon>Bacteria</taxon>
        <taxon>Bacillati</taxon>
        <taxon>Chloroflexota</taxon>
        <taxon>Ktedonobacteria</taxon>
        <taxon>Ktedonobacterales</taxon>
        <taxon>Dictyobacteraceae</taxon>
        <taxon>Dictyobacter</taxon>
    </lineage>
</organism>
<evidence type="ECO:0000256" key="2">
    <source>
        <dbReference type="ARBA" id="ARBA00022692"/>
    </source>
</evidence>
<keyword evidence="5" id="KW-0830">Ubiquinone</keyword>
<accession>A0A402BDP4</accession>
<reference evidence="8" key="1">
    <citation type="submission" date="2018-12" db="EMBL/GenBank/DDBJ databases">
        <title>Tengunoibacter tsumagoiensis gen. nov., sp. nov., Dictyobacter kobayashii sp. nov., D. alpinus sp. nov., and D. joshuensis sp. nov. and description of Dictyobacteraceae fam. nov. within the order Ktedonobacterales isolated from Tengu-no-mugimeshi.</title>
        <authorList>
            <person name="Wang C.M."/>
            <person name="Zheng Y."/>
            <person name="Sakai Y."/>
            <person name="Toyoda A."/>
            <person name="Minakuchi Y."/>
            <person name="Abe K."/>
            <person name="Yokota A."/>
            <person name="Yabe S."/>
        </authorList>
    </citation>
    <scope>NUCLEOTIDE SEQUENCE [LARGE SCALE GENOMIC DNA]</scope>
    <source>
        <strain evidence="8">Uno16</strain>
    </source>
</reference>
<dbReference type="GO" id="GO:0009060">
    <property type="term" value="P:aerobic respiration"/>
    <property type="evidence" value="ECO:0007669"/>
    <property type="project" value="TreeGrafter"/>
</dbReference>
<feature type="transmembrane region" description="Helical" evidence="5">
    <location>
        <begin position="366"/>
        <end position="388"/>
    </location>
</feature>
<dbReference type="InterPro" id="IPR001694">
    <property type="entry name" value="NADH_UbQ_OxRdtase_su1/FPO"/>
</dbReference>
<dbReference type="GO" id="GO:0005886">
    <property type="term" value="C:plasma membrane"/>
    <property type="evidence" value="ECO:0007669"/>
    <property type="project" value="UniProtKB-SubCell"/>
</dbReference>